<evidence type="ECO:0000313" key="8">
    <source>
        <dbReference type="Proteomes" id="UP000483035"/>
    </source>
</evidence>
<gene>
    <name evidence="7" type="ORF">GR212_21835</name>
</gene>
<keyword evidence="5" id="KW-0732">Signal</keyword>
<reference evidence="7 8" key="1">
    <citation type="submission" date="2019-12" db="EMBL/GenBank/DDBJ databases">
        <title>Rhizobium genotypes associated with high levels of biological nitrogen fixation by grain legumes in a temperate-maritime cropping system.</title>
        <authorList>
            <person name="Maluk M."/>
            <person name="Francesc Ferrando Molina F."/>
            <person name="Lopez Del Egido L."/>
            <person name="Lafos M."/>
            <person name="Langarica-Fuentes A."/>
            <person name="Gebre Yohannes G."/>
            <person name="Young M.W."/>
            <person name="Martin P."/>
            <person name="Gantlett R."/>
            <person name="Kenicer G."/>
            <person name="Hawes C."/>
            <person name="Begg G.S."/>
            <person name="Quilliam R.S."/>
            <person name="Squire G.R."/>
            <person name="Poole P.S."/>
            <person name="Young P.W."/>
            <person name="Iannetta P.M."/>
            <person name="James E.K."/>
        </authorList>
    </citation>
    <scope>NUCLEOTIDE SEQUENCE [LARGE SCALE GENOMIC DNA]</scope>
    <source>
        <strain evidence="7 8">JHI1118</strain>
    </source>
</reference>
<name>A0A6L9UA23_9HYPH</name>
<protein>
    <submittedName>
        <fullName evidence="7">ABC transporter substrate-binding protein</fullName>
    </submittedName>
</protein>
<dbReference type="Pfam" id="PF01497">
    <property type="entry name" value="Peripla_BP_2"/>
    <property type="match status" value="1"/>
</dbReference>
<comment type="similarity">
    <text evidence="2">Belongs to the bacterial solute-binding protein 8 family.</text>
</comment>
<dbReference type="Proteomes" id="UP000483035">
    <property type="component" value="Unassembled WGS sequence"/>
</dbReference>
<evidence type="ECO:0000313" key="7">
    <source>
        <dbReference type="EMBL" id="NEI72229.1"/>
    </source>
</evidence>
<keyword evidence="4" id="KW-0406">Ion transport</keyword>
<dbReference type="EMBL" id="WUEY01000011">
    <property type="protein sequence ID" value="NEI72229.1"/>
    <property type="molecule type" value="Genomic_DNA"/>
</dbReference>
<dbReference type="InterPro" id="IPR051313">
    <property type="entry name" value="Bact_iron-sidero_bind"/>
</dbReference>
<dbReference type="GO" id="GO:0030288">
    <property type="term" value="C:outer membrane-bounded periplasmic space"/>
    <property type="evidence" value="ECO:0007669"/>
    <property type="project" value="TreeGrafter"/>
</dbReference>
<dbReference type="RefSeq" id="WP_163989333.1">
    <property type="nucleotide sequence ID" value="NZ_WUEY01000011.1"/>
</dbReference>
<dbReference type="InterPro" id="IPR002491">
    <property type="entry name" value="ABC_transptr_periplasmic_BD"/>
</dbReference>
<organism evidence="7 8">
    <name type="scientific">Rhizobium lusitanum</name>
    <dbReference type="NCBI Taxonomy" id="293958"/>
    <lineage>
        <taxon>Bacteria</taxon>
        <taxon>Pseudomonadati</taxon>
        <taxon>Pseudomonadota</taxon>
        <taxon>Alphaproteobacteria</taxon>
        <taxon>Hyphomicrobiales</taxon>
        <taxon>Rhizobiaceae</taxon>
        <taxon>Rhizobium/Agrobacterium group</taxon>
        <taxon>Rhizobium</taxon>
    </lineage>
</organism>
<dbReference type="PRINTS" id="PR01715">
    <property type="entry name" value="FERRIBNDNGPP"/>
</dbReference>
<dbReference type="PANTHER" id="PTHR30532">
    <property type="entry name" value="IRON III DICITRATE-BINDING PERIPLASMIC PROTEIN"/>
    <property type="match status" value="1"/>
</dbReference>
<evidence type="ECO:0000259" key="6">
    <source>
        <dbReference type="PROSITE" id="PS50983"/>
    </source>
</evidence>
<evidence type="ECO:0000256" key="4">
    <source>
        <dbReference type="ARBA" id="ARBA00022496"/>
    </source>
</evidence>
<evidence type="ECO:0000256" key="1">
    <source>
        <dbReference type="ARBA" id="ARBA00004196"/>
    </source>
</evidence>
<dbReference type="PROSITE" id="PS50983">
    <property type="entry name" value="FE_B12_PBP"/>
    <property type="match status" value="1"/>
</dbReference>
<dbReference type="AlphaFoldDB" id="A0A6L9UA23"/>
<evidence type="ECO:0000256" key="5">
    <source>
        <dbReference type="ARBA" id="ARBA00022729"/>
    </source>
</evidence>
<accession>A0A6L9UA23</accession>
<proteinExistence type="inferred from homology"/>
<keyword evidence="4" id="KW-0410">Iron transport</keyword>
<dbReference type="Gene3D" id="3.40.50.1980">
    <property type="entry name" value="Nitrogenase molybdenum iron protein domain"/>
    <property type="match status" value="2"/>
</dbReference>
<dbReference type="PANTHER" id="PTHR30532:SF1">
    <property type="entry name" value="IRON(3+)-HYDROXAMATE-BINDING PROTEIN FHUD"/>
    <property type="match status" value="1"/>
</dbReference>
<evidence type="ECO:0000256" key="2">
    <source>
        <dbReference type="ARBA" id="ARBA00008814"/>
    </source>
</evidence>
<feature type="domain" description="Fe/B12 periplasmic-binding" evidence="6">
    <location>
        <begin position="38"/>
        <end position="303"/>
    </location>
</feature>
<sequence>MPLLTRRHALIAAGKILCGAGLAALQSKVALASIDKHRVAAPDRAAAQTVLALGIIPIASVSAEFFNEMGIEPVMPANVVDSGNPVEPNLEVLKRLSVELIVTATIDADVRAVLARVAPVFPLEIYVGREGALDRAKAETVRLADVLGVPGAGKAVVDQVEAMIAAYARRVGEASSRRIFLVALAPDGRNMTVYGRNSIMYDVMSQFGIRNAWNGATNEFGFTNAGIEELSSAPDAAILHIDYGWPTDAALQRLSHSPFWINLPMVAAGRVYRIPRFEVFGSLPSAPQFAALFAQTLLRMQTT</sequence>
<comment type="subcellular location">
    <subcellularLocation>
        <location evidence="1">Cell envelope</location>
    </subcellularLocation>
</comment>
<dbReference type="SUPFAM" id="SSF53807">
    <property type="entry name" value="Helical backbone' metal receptor"/>
    <property type="match status" value="1"/>
</dbReference>
<dbReference type="PROSITE" id="PS51318">
    <property type="entry name" value="TAT"/>
    <property type="match status" value="1"/>
</dbReference>
<dbReference type="InterPro" id="IPR006311">
    <property type="entry name" value="TAT_signal"/>
</dbReference>
<keyword evidence="3" id="KW-0813">Transport</keyword>
<dbReference type="GO" id="GO:1901678">
    <property type="term" value="P:iron coordination entity transport"/>
    <property type="evidence" value="ECO:0007669"/>
    <property type="project" value="UniProtKB-ARBA"/>
</dbReference>
<keyword evidence="4" id="KW-0408">Iron</keyword>
<evidence type="ECO:0000256" key="3">
    <source>
        <dbReference type="ARBA" id="ARBA00022448"/>
    </source>
</evidence>
<comment type="caution">
    <text evidence="7">The sequence shown here is derived from an EMBL/GenBank/DDBJ whole genome shotgun (WGS) entry which is preliminary data.</text>
</comment>